<name>A0A4R1QZG1_9FIRM</name>
<organism evidence="2 3">
    <name type="scientific">Kineothrix alysoides</name>
    <dbReference type="NCBI Taxonomy" id="1469948"/>
    <lineage>
        <taxon>Bacteria</taxon>
        <taxon>Bacillati</taxon>
        <taxon>Bacillota</taxon>
        <taxon>Clostridia</taxon>
        <taxon>Lachnospirales</taxon>
        <taxon>Lachnospiraceae</taxon>
        <taxon>Kineothrix</taxon>
    </lineage>
</organism>
<feature type="transmembrane region" description="Helical" evidence="1">
    <location>
        <begin position="41"/>
        <end position="63"/>
    </location>
</feature>
<dbReference type="RefSeq" id="WP_031390177.1">
    <property type="nucleotide sequence ID" value="NZ_JPNB01000001.1"/>
</dbReference>
<evidence type="ECO:0000313" key="2">
    <source>
        <dbReference type="EMBL" id="TCL58376.1"/>
    </source>
</evidence>
<feature type="transmembrane region" description="Helical" evidence="1">
    <location>
        <begin position="121"/>
        <end position="144"/>
    </location>
</feature>
<sequence>MFTPKTRIEKTVFGVLMASVMVYGMETYNTALLHGGMTNSFFLLPLSEFLGFVVIVMVLQEFIGGPIARKMAFRLVNPSSDKPLTVTLMIQAMTVCVMCPMMSMVASLLFKGIDIQIPAKWVQAVIINFPMAFFWQIFVAGPLVRFISRILFVRPQSN</sequence>
<gene>
    <name evidence="2" type="ORF">EDD76_10628</name>
</gene>
<keyword evidence="1" id="KW-1133">Transmembrane helix</keyword>
<dbReference type="Proteomes" id="UP000295718">
    <property type="component" value="Unassembled WGS sequence"/>
</dbReference>
<protein>
    <submittedName>
        <fullName evidence="2">Uncharacterized protein DUF2798</fullName>
    </submittedName>
</protein>
<accession>A0A4R1QZG1</accession>
<reference evidence="2 3" key="1">
    <citation type="submission" date="2019-03" db="EMBL/GenBank/DDBJ databases">
        <title>Genomic Encyclopedia of Type Strains, Phase IV (KMG-IV): sequencing the most valuable type-strain genomes for metagenomic binning, comparative biology and taxonomic classification.</title>
        <authorList>
            <person name="Goeker M."/>
        </authorList>
    </citation>
    <scope>NUCLEOTIDE SEQUENCE [LARGE SCALE GENOMIC DNA]</scope>
    <source>
        <strain evidence="2 3">DSM 100556</strain>
    </source>
</reference>
<feature type="transmembrane region" description="Helical" evidence="1">
    <location>
        <begin position="12"/>
        <end position="29"/>
    </location>
</feature>
<keyword evidence="1" id="KW-0472">Membrane</keyword>
<evidence type="ECO:0000256" key="1">
    <source>
        <dbReference type="SAM" id="Phobius"/>
    </source>
</evidence>
<comment type="caution">
    <text evidence="2">The sequence shown here is derived from an EMBL/GenBank/DDBJ whole genome shotgun (WGS) entry which is preliminary data.</text>
</comment>
<dbReference type="EMBL" id="SLUO01000006">
    <property type="protein sequence ID" value="TCL58376.1"/>
    <property type="molecule type" value="Genomic_DNA"/>
</dbReference>
<proteinExistence type="predicted"/>
<feature type="transmembrane region" description="Helical" evidence="1">
    <location>
        <begin position="84"/>
        <end position="109"/>
    </location>
</feature>
<evidence type="ECO:0000313" key="3">
    <source>
        <dbReference type="Proteomes" id="UP000295718"/>
    </source>
</evidence>
<dbReference type="Pfam" id="PF11391">
    <property type="entry name" value="DUF2798"/>
    <property type="match status" value="2"/>
</dbReference>
<keyword evidence="1" id="KW-0812">Transmembrane</keyword>
<dbReference type="InterPro" id="IPR021529">
    <property type="entry name" value="DUF2798"/>
</dbReference>
<dbReference type="AlphaFoldDB" id="A0A4R1QZG1"/>
<keyword evidence="3" id="KW-1185">Reference proteome</keyword>